<comment type="subunit">
    <text evidence="3 9">Heterodimer of an alpha and a beta subunit.</text>
</comment>
<keyword evidence="5 9" id="KW-0285">Flavoprotein</keyword>
<comment type="function">
    <text evidence="8 9">The electron transfer flavoprotein serves as a specific electron acceptor for several dehydrogenases, including five acyl-CoA dehydrogenases, glutaryl-CoA and sarcosine dehydrogenase. It transfers the electrons to the main mitochondrial respiratory chain via ETF-ubiquinone oxidoreductase (ETF dehydrogenase).</text>
</comment>
<evidence type="ECO:0000313" key="12">
    <source>
        <dbReference type="EMBL" id="CAG8438655.1"/>
    </source>
</evidence>
<feature type="binding site" evidence="10">
    <location>
        <begin position="288"/>
        <end position="289"/>
    </location>
    <ligand>
        <name>FAD</name>
        <dbReference type="ChEBI" id="CHEBI:57692"/>
    </ligand>
</feature>
<dbReference type="GO" id="GO:0050660">
    <property type="term" value="F:flavin adenine dinucleotide binding"/>
    <property type="evidence" value="ECO:0007669"/>
    <property type="project" value="InterPro"/>
</dbReference>
<dbReference type="GO" id="GO:0033539">
    <property type="term" value="P:fatty acid beta-oxidation using acyl-CoA dehydrogenase"/>
    <property type="evidence" value="ECO:0007669"/>
    <property type="project" value="TreeGrafter"/>
</dbReference>
<evidence type="ECO:0000256" key="10">
    <source>
        <dbReference type="PIRSR" id="PIRSR000089-1"/>
    </source>
</evidence>
<evidence type="ECO:0000256" key="1">
    <source>
        <dbReference type="ARBA" id="ARBA00004305"/>
    </source>
</evidence>
<dbReference type="InterPro" id="IPR014730">
    <property type="entry name" value="ETF_a/b_N"/>
</dbReference>
<dbReference type="GO" id="GO:0009055">
    <property type="term" value="F:electron transfer activity"/>
    <property type="evidence" value="ECO:0007669"/>
    <property type="project" value="InterPro"/>
</dbReference>
<evidence type="ECO:0000256" key="6">
    <source>
        <dbReference type="ARBA" id="ARBA00022827"/>
    </source>
</evidence>
<dbReference type="InterPro" id="IPR033947">
    <property type="entry name" value="ETF_alpha_N"/>
</dbReference>
<comment type="similarity">
    <text evidence="2 9">Belongs to the ETF alpha-subunit/FixB family.</text>
</comment>
<reference evidence="12" key="1">
    <citation type="submission" date="2021-06" db="EMBL/GenBank/DDBJ databases">
        <authorList>
            <person name="Kallberg Y."/>
            <person name="Tangrot J."/>
            <person name="Rosling A."/>
        </authorList>
    </citation>
    <scope>NUCLEOTIDE SEQUENCE</scope>
    <source>
        <strain evidence="12">FL130A</strain>
    </source>
</reference>
<evidence type="ECO:0000256" key="2">
    <source>
        <dbReference type="ARBA" id="ARBA00005817"/>
    </source>
</evidence>
<name>A0A9N8YM88_9GLOM</name>
<dbReference type="SUPFAM" id="SSF52467">
    <property type="entry name" value="DHS-like NAD/FAD-binding domain"/>
    <property type="match status" value="1"/>
</dbReference>
<evidence type="ECO:0000256" key="3">
    <source>
        <dbReference type="ARBA" id="ARBA00011355"/>
    </source>
</evidence>
<comment type="caution">
    <text evidence="12">The sequence shown here is derived from an EMBL/GenBank/DDBJ whole genome shotgun (WGS) entry which is preliminary data.</text>
</comment>
<dbReference type="PANTHER" id="PTHR43153">
    <property type="entry name" value="ELECTRON TRANSFER FLAVOPROTEIN ALPHA"/>
    <property type="match status" value="1"/>
</dbReference>
<dbReference type="Gene3D" id="3.40.50.1220">
    <property type="entry name" value="TPP-binding domain"/>
    <property type="match status" value="1"/>
</dbReference>
<keyword evidence="4 9" id="KW-0813">Transport</keyword>
<dbReference type="InterPro" id="IPR029035">
    <property type="entry name" value="DHS-like_NAD/FAD-binding_dom"/>
</dbReference>
<dbReference type="SUPFAM" id="SSF52402">
    <property type="entry name" value="Adenine nucleotide alpha hydrolases-like"/>
    <property type="match status" value="1"/>
</dbReference>
<evidence type="ECO:0000256" key="4">
    <source>
        <dbReference type="ARBA" id="ARBA00022448"/>
    </source>
</evidence>
<dbReference type="SMART" id="SM00893">
    <property type="entry name" value="ETF"/>
    <property type="match status" value="1"/>
</dbReference>
<dbReference type="Gene3D" id="3.40.50.620">
    <property type="entry name" value="HUPs"/>
    <property type="match status" value="1"/>
</dbReference>
<dbReference type="FunFam" id="3.40.50.620:FF:000041">
    <property type="entry name" value="Electron transfer flavoprotein alpha subunit"/>
    <property type="match status" value="1"/>
</dbReference>
<feature type="binding site" evidence="10">
    <location>
        <begin position="302"/>
        <end position="306"/>
    </location>
    <ligand>
        <name>FAD</name>
        <dbReference type="ChEBI" id="CHEBI:57692"/>
    </ligand>
</feature>
<dbReference type="Pfam" id="PF01012">
    <property type="entry name" value="ETF"/>
    <property type="match status" value="1"/>
</dbReference>
<comment type="cofactor">
    <cofactor evidence="9 10">
        <name>FAD</name>
        <dbReference type="ChEBI" id="CHEBI:57692"/>
    </cofactor>
    <text evidence="9 10">Binds 1 FAD per dimer.</text>
</comment>
<dbReference type="GO" id="GO:0005759">
    <property type="term" value="C:mitochondrial matrix"/>
    <property type="evidence" value="ECO:0007669"/>
    <property type="project" value="UniProtKB-SubCell"/>
</dbReference>
<keyword evidence="6 9" id="KW-0274">FAD</keyword>
<comment type="subcellular location">
    <subcellularLocation>
        <location evidence="1 9">Mitochondrion matrix</location>
    </subcellularLocation>
</comment>
<dbReference type="AlphaFoldDB" id="A0A9N8YM88"/>
<evidence type="ECO:0000256" key="9">
    <source>
        <dbReference type="PIRNR" id="PIRNR000089"/>
    </source>
</evidence>
<evidence type="ECO:0000259" key="11">
    <source>
        <dbReference type="SMART" id="SM00893"/>
    </source>
</evidence>
<dbReference type="PANTHER" id="PTHR43153:SF1">
    <property type="entry name" value="ELECTRON TRANSFER FLAVOPROTEIN SUBUNIT ALPHA, MITOCHONDRIAL"/>
    <property type="match status" value="1"/>
</dbReference>
<feature type="binding site" evidence="10">
    <location>
        <position position="341"/>
    </location>
    <ligand>
        <name>FAD</name>
        <dbReference type="ChEBI" id="CHEBI:57692"/>
    </ligand>
</feature>
<feature type="binding site" evidence="10">
    <location>
        <position position="248"/>
    </location>
    <ligand>
        <name>FAD</name>
        <dbReference type="ChEBI" id="CHEBI:57692"/>
    </ligand>
</feature>
<dbReference type="PIRSF" id="PIRSF000089">
    <property type="entry name" value="Electra_flavoP_a"/>
    <property type="match status" value="1"/>
</dbReference>
<dbReference type="Proteomes" id="UP000789508">
    <property type="component" value="Unassembled WGS sequence"/>
</dbReference>
<accession>A0A9N8YM88</accession>
<dbReference type="OrthoDB" id="1715808at2759"/>
<evidence type="ECO:0000256" key="8">
    <source>
        <dbReference type="ARBA" id="ARBA00025416"/>
    </source>
</evidence>
<feature type="domain" description="Electron transfer flavoprotein alpha/beta-subunit N-terminal" evidence="11">
    <location>
        <begin position="47"/>
        <end position="233"/>
    </location>
</feature>
<evidence type="ECO:0000256" key="5">
    <source>
        <dbReference type="ARBA" id="ARBA00022630"/>
    </source>
</evidence>
<feature type="binding site" evidence="10">
    <location>
        <begin position="320"/>
        <end position="327"/>
    </location>
    <ligand>
        <name>FAD</name>
        <dbReference type="ChEBI" id="CHEBI:57692"/>
    </ligand>
</feature>
<dbReference type="InterPro" id="IPR014729">
    <property type="entry name" value="Rossmann-like_a/b/a_fold"/>
</dbReference>
<organism evidence="12 13">
    <name type="scientific">Ambispora leptoticha</name>
    <dbReference type="NCBI Taxonomy" id="144679"/>
    <lineage>
        <taxon>Eukaryota</taxon>
        <taxon>Fungi</taxon>
        <taxon>Fungi incertae sedis</taxon>
        <taxon>Mucoromycota</taxon>
        <taxon>Glomeromycotina</taxon>
        <taxon>Glomeromycetes</taxon>
        <taxon>Archaeosporales</taxon>
        <taxon>Ambisporaceae</taxon>
        <taxon>Ambispora</taxon>
    </lineage>
</organism>
<dbReference type="FunFam" id="3.40.50.1220:FF:000001">
    <property type="entry name" value="Electron transfer flavoprotein, alpha subunit"/>
    <property type="match status" value="1"/>
</dbReference>
<dbReference type="InterPro" id="IPR001308">
    <property type="entry name" value="ETF_a/FixB"/>
</dbReference>
<evidence type="ECO:0000256" key="7">
    <source>
        <dbReference type="ARBA" id="ARBA00022982"/>
    </source>
</evidence>
<sequence length="372" mass="39665">MFSLRYPTLQIVKTSTRTTNYILTNYKIRDLISRRYAATSAVQGNSTLLLVEHKDNLLAASTLKALTAAKKLGGEVTALVAGENPDPVAKTVSKLNGVSKVLVAKDKVYEHGLPEVYAPLLTATQKKLNFTHLVASHSAFGKNILPRVAALLDVAQISDVIDIESPEVFVRPIYAGNAIAKVKSIDPVKVVTIRGTAFPPATTIETEASAESAPDAEKPALTEWVGEEIQKSDRPSLESAKRVVSGGRALKSKENFDKLIFGLADALGAGGEYMFLVLTNFMAIIGASRAAVDSGYCDNALQVGQTGKIVAPEELYLAVGISGAIQHVAGMKDSKVIASINSDPDAPIFQANFGLVTDLFTAVPELTEKLKK</sequence>
<gene>
    <name evidence="12" type="ORF">ALEPTO_LOCUS113</name>
</gene>
<keyword evidence="13" id="KW-1185">Reference proteome</keyword>
<dbReference type="CDD" id="cd01715">
    <property type="entry name" value="ETF_alpha"/>
    <property type="match status" value="1"/>
</dbReference>
<keyword evidence="7 9" id="KW-0249">Electron transport</keyword>
<evidence type="ECO:0000313" key="13">
    <source>
        <dbReference type="Proteomes" id="UP000789508"/>
    </source>
</evidence>
<protein>
    <recommendedName>
        <fullName evidence="9">Probable electron transfer flavoprotein subunit alpha</fullName>
    </recommendedName>
</protein>
<dbReference type="EMBL" id="CAJVPS010000005">
    <property type="protein sequence ID" value="CAG8438655.1"/>
    <property type="molecule type" value="Genomic_DNA"/>
</dbReference>
<dbReference type="InterPro" id="IPR014731">
    <property type="entry name" value="ETF_asu_C"/>
</dbReference>
<keyword evidence="9" id="KW-0496">Mitochondrion</keyword>
<dbReference type="Pfam" id="PF00766">
    <property type="entry name" value="ETF_alpha"/>
    <property type="match status" value="1"/>
</dbReference>
<proteinExistence type="inferred from homology"/>